<keyword evidence="2" id="KW-0813">Transport</keyword>
<protein>
    <submittedName>
        <fullName evidence="17">Calcium-activated potassium channel subunit alpha-1</fullName>
    </submittedName>
</protein>
<keyword evidence="6" id="KW-0630">Potassium</keyword>
<dbReference type="GO" id="GO:0005267">
    <property type="term" value="F:potassium channel activity"/>
    <property type="evidence" value="ECO:0007669"/>
    <property type="project" value="UniProtKB-KW"/>
</dbReference>
<evidence type="ECO:0000259" key="15">
    <source>
        <dbReference type="Pfam" id="PF07885"/>
    </source>
</evidence>
<dbReference type="PANTHER" id="PTHR10027">
    <property type="entry name" value="CALCIUM-ACTIVATED POTASSIUM CHANNEL ALPHA CHAIN"/>
    <property type="match status" value="1"/>
</dbReference>
<dbReference type="AlphaFoldDB" id="A0A2R5GLW5"/>
<evidence type="ECO:0000313" key="17">
    <source>
        <dbReference type="EMBL" id="GBG31892.1"/>
    </source>
</evidence>
<dbReference type="PANTHER" id="PTHR10027:SF10">
    <property type="entry name" value="SLOWPOKE 2, ISOFORM D"/>
    <property type="match status" value="1"/>
</dbReference>
<evidence type="ECO:0000256" key="10">
    <source>
        <dbReference type="ARBA" id="ARBA00023303"/>
    </source>
</evidence>
<feature type="transmembrane region" description="Helical" evidence="13">
    <location>
        <begin position="146"/>
        <end position="166"/>
    </location>
</feature>
<evidence type="ECO:0000256" key="1">
    <source>
        <dbReference type="ARBA" id="ARBA00004141"/>
    </source>
</evidence>
<feature type="region of interest" description="Disordered" evidence="12">
    <location>
        <begin position="411"/>
        <end position="432"/>
    </location>
</feature>
<evidence type="ECO:0000313" key="18">
    <source>
        <dbReference type="Proteomes" id="UP000241890"/>
    </source>
</evidence>
<feature type="transmembrane region" description="Helical" evidence="13">
    <location>
        <begin position="186"/>
        <end position="206"/>
    </location>
</feature>
<dbReference type="Pfam" id="PF22614">
    <property type="entry name" value="Slo-like_RCK"/>
    <property type="match status" value="2"/>
</dbReference>
<dbReference type="InterPro" id="IPR003148">
    <property type="entry name" value="RCK_N"/>
</dbReference>
<evidence type="ECO:0000256" key="4">
    <source>
        <dbReference type="ARBA" id="ARBA00022692"/>
    </source>
</evidence>
<evidence type="ECO:0000256" key="12">
    <source>
        <dbReference type="SAM" id="MobiDB-lite"/>
    </source>
</evidence>
<keyword evidence="4 13" id="KW-0812">Transmembrane</keyword>
<evidence type="ECO:0000259" key="16">
    <source>
        <dbReference type="Pfam" id="PF22614"/>
    </source>
</evidence>
<dbReference type="SUPFAM" id="SSF81324">
    <property type="entry name" value="Voltage-gated potassium channels"/>
    <property type="match status" value="1"/>
</dbReference>
<accession>A0A2R5GLW5</accession>
<keyword evidence="7 13" id="KW-1133">Transmembrane helix</keyword>
<comment type="caution">
    <text evidence="17">The sequence shown here is derived from an EMBL/GenBank/DDBJ whole genome shotgun (WGS) entry which is preliminary data.</text>
</comment>
<dbReference type="InterPro" id="IPR047871">
    <property type="entry name" value="K_chnl_Slo-like"/>
</dbReference>
<dbReference type="Gene3D" id="3.40.50.720">
    <property type="entry name" value="NAD(P)-binding Rossmann-like Domain"/>
    <property type="match status" value="1"/>
</dbReference>
<evidence type="ECO:0000256" key="2">
    <source>
        <dbReference type="ARBA" id="ARBA00022448"/>
    </source>
</evidence>
<feature type="transmembrane region" description="Helical" evidence="13">
    <location>
        <begin position="80"/>
        <end position="100"/>
    </location>
</feature>
<keyword evidence="10 17" id="KW-0407">Ion channel</keyword>
<keyword evidence="9 13" id="KW-0472">Membrane</keyword>
<name>A0A2R5GLW5_9STRA</name>
<feature type="region of interest" description="Disordered" evidence="12">
    <location>
        <begin position="1033"/>
        <end position="1113"/>
    </location>
</feature>
<evidence type="ECO:0000256" key="6">
    <source>
        <dbReference type="ARBA" id="ARBA00022958"/>
    </source>
</evidence>
<dbReference type="GO" id="GO:0016020">
    <property type="term" value="C:membrane"/>
    <property type="evidence" value="ECO:0007669"/>
    <property type="project" value="UniProtKB-SubCell"/>
</dbReference>
<dbReference type="EMBL" id="BEYU01000109">
    <property type="protein sequence ID" value="GBG31892.1"/>
    <property type="molecule type" value="Genomic_DNA"/>
</dbReference>
<feature type="compositionally biased region" description="Low complexity" evidence="12">
    <location>
        <begin position="1072"/>
        <end position="1096"/>
    </location>
</feature>
<keyword evidence="5" id="KW-0631">Potassium channel</keyword>
<feature type="transmembrane region" description="Helical" evidence="13">
    <location>
        <begin position="120"/>
        <end position="141"/>
    </location>
</feature>
<keyword evidence="8" id="KW-0406">Ion transport</keyword>
<reference evidence="17 18" key="1">
    <citation type="submission" date="2017-12" db="EMBL/GenBank/DDBJ databases">
        <title>Sequencing, de novo assembly and annotation of complete genome of a new Thraustochytrid species, strain FCC1311.</title>
        <authorList>
            <person name="Sedici K."/>
            <person name="Godart F."/>
            <person name="Aiese Cigliano R."/>
            <person name="Sanseverino W."/>
            <person name="Barakat M."/>
            <person name="Ortet P."/>
            <person name="Marechal E."/>
            <person name="Cagnac O."/>
            <person name="Amato A."/>
        </authorList>
    </citation>
    <scope>NUCLEOTIDE SEQUENCE [LARGE SCALE GENOMIC DNA]</scope>
</reference>
<evidence type="ECO:0000256" key="7">
    <source>
        <dbReference type="ARBA" id="ARBA00022989"/>
    </source>
</evidence>
<dbReference type="Proteomes" id="UP000241890">
    <property type="component" value="Unassembled WGS sequence"/>
</dbReference>
<keyword evidence="3" id="KW-0633">Potassium transport</keyword>
<dbReference type="Pfam" id="PF07885">
    <property type="entry name" value="Ion_trans_2"/>
    <property type="match status" value="1"/>
</dbReference>
<dbReference type="Pfam" id="PF03493">
    <property type="entry name" value="BK_channel_a"/>
    <property type="match status" value="1"/>
</dbReference>
<evidence type="ECO:0000259" key="14">
    <source>
        <dbReference type="Pfam" id="PF03493"/>
    </source>
</evidence>
<evidence type="ECO:0000256" key="8">
    <source>
        <dbReference type="ARBA" id="ARBA00023065"/>
    </source>
</evidence>
<dbReference type="InterPro" id="IPR013099">
    <property type="entry name" value="K_chnl_dom"/>
</dbReference>
<dbReference type="Gene3D" id="1.10.287.70">
    <property type="match status" value="1"/>
</dbReference>
<feature type="domain" description="RCK N-terminal" evidence="16">
    <location>
        <begin position="293"/>
        <end position="404"/>
    </location>
</feature>
<gene>
    <name evidence="17" type="ORF">FCC1311_081172</name>
</gene>
<feature type="region of interest" description="Disordered" evidence="12">
    <location>
        <begin position="1"/>
        <end position="23"/>
    </location>
</feature>
<evidence type="ECO:0000256" key="5">
    <source>
        <dbReference type="ARBA" id="ARBA00022826"/>
    </source>
</evidence>
<evidence type="ECO:0000256" key="3">
    <source>
        <dbReference type="ARBA" id="ARBA00022538"/>
    </source>
</evidence>
<dbReference type="InParanoid" id="A0A2R5GLW5"/>
<feature type="transmembrane region" description="Helical" evidence="13">
    <location>
        <begin position="227"/>
        <end position="243"/>
    </location>
</feature>
<evidence type="ECO:0000256" key="11">
    <source>
        <dbReference type="ARBA" id="ARBA00034430"/>
    </source>
</evidence>
<feature type="compositionally biased region" description="Acidic residues" evidence="12">
    <location>
        <begin position="1101"/>
        <end position="1113"/>
    </location>
</feature>
<comment type="catalytic activity">
    <reaction evidence="11">
        <text>K(+)(in) = K(+)(out)</text>
        <dbReference type="Rhea" id="RHEA:29463"/>
        <dbReference type="ChEBI" id="CHEBI:29103"/>
    </reaction>
</comment>
<feature type="domain" description="Potassium channel" evidence="15">
    <location>
        <begin position="196"/>
        <end position="274"/>
    </location>
</feature>
<keyword evidence="18" id="KW-1185">Reference proteome</keyword>
<evidence type="ECO:0000256" key="13">
    <source>
        <dbReference type="SAM" id="Phobius"/>
    </source>
</evidence>
<dbReference type="OrthoDB" id="10035564at2759"/>
<evidence type="ECO:0000256" key="9">
    <source>
        <dbReference type="ARBA" id="ARBA00023136"/>
    </source>
</evidence>
<comment type="subcellular location">
    <subcellularLocation>
        <location evidence="1">Membrane</location>
        <topology evidence="1">Multi-pass membrane protein</topology>
    </subcellularLocation>
</comment>
<feature type="domain" description="Calcium-activated potassium channel BK alpha subunit" evidence="14">
    <location>
        <begin position="471"/>
        <end position="559"/>
    </location>
</feature>
<feature type="domain" description="RCK N-terminal" evidence="16">
    <location>
        <begin position="748"/>
        <end position="863"/>
    </location>
</feature>
<sequence>MLRKRSSRSSKVDPALQYGEDGKEVATENEDVLKVMTSTSHDQLRKFQDELRESSASSSTFRERLEYALATSRSGMLLDAANAILTITACALYVAETYVWSRQDCTLSNSNERNGTLRNFVTADLCLSIVFAIDFALHFFVAHKRLVFIVSAQGIIELATTLPGFLCEYMLLNDMYTVCDLRKEVYTMTLSVLYLIFFASGVLHLVENTEALWQNGAEMTHKSFFDINYLIVTTITTVGYGDVVPETMLGRAVIMGMMCTTVILVPKQTNKLVALMAMTSVYARQSYNRKGQTSHIVVSGDVHGRAILDFFREFFHPDHGNTNQGAVIIGEGLPSPEIRSLLSDPRFAYMITYLDGTVMLDRDLSRAALEDAEGIFLLTNKHSRMPQHDDASCILRALSVHRYLQKRCGSHEPAGEASLSKESSVPSLPGPMLRRRTKKPTLCIQLLQSESRRLFESSRRQIGHHDLCHTQLVCIDEIKNNIMAKSCLVPGLTTMINNLVASSEEPTLSSNEAPWLHEYAEGVGYEMYRIELSEYLQGLPFSSMAEEVYLATGVLVFALELAHVRAGSYVALNPGRFVIPHAVPELAIFAIVLAGDLDEALVISTSDKVTEEIRDKVFQNITLSTADQEGFLPPQPKNDRTRMSMSAHLPRLFAGFSRGSSTSLIGSEMSQNGGSGRHLNVSQRLLKIDNDEDTAPTLSRRQFSSQMLGQARHSMSFRARDGLHREFYAAEEPSTLEERQLSSCGPDFNKHIVVFGEVSQLYNFVLPLRRKKLGEIVPIVVVHTRLPSEQEWQAIARFDELYFMQGSSLDVHDLRRVSIRHASRAVLFAKVNELGQMPSEALVDADSVFAYSIIAKDCPDVQINVELAVQTNISYLADEDKLRSCGIKASDRYMYVPPFAAGQIYTSSVLDTLSGQSYYNHKLIDILHQLVIGQSPESASRWQQETGHLVANAIHSSELHMIPVPPELHNKTYGDLVGYLNKQEIIPLGLRRGVLQERQNVMPYVVTNPPRDMEIKRIDKVFVLSREPPVQRVSQRNLLGDEGLKCEAPSSSNPEPSLDTVDESIVSKGPSSRRISVSRRASTSSRISSRNSRIFSQESLGEGEADVDVDDEHDDDEIKAALSSFQTEMRTELASLSSEMRVLLQSIRADSSNGGDEETQA</sequence>
<dbReference type="InterPro" id="IPR003929">
    <property type="entry name" value="K_chnl_BK_asu"/>
</dbReference>
<proteinExistence type="predicted"/>
<organism evidence="17 18">
    <name type="scientific">Hondaea fermentalgiana</name>
    <dbReference type="NCBI Taxonomy" id="2315210"/>
    <lineage>
        <taxon>Eukaryota</taxon>
        <taxon>Sar</taxon>
        <taxon>Stramenopiles</taxon>
        <taxon>Bigyra</taxon>
        <taxon>Labyrinthulomycetes</taxon>
        <taxon>Thraustochytrida</taxon>
        <taxon>Thraustochytriidae</taxon>
        <taxon>Hondaea</taxon>
    </lineage>
</organism>